<name>A0A1A9HTE3_9CHLA</name>
<dbReference type="EMBL" id="CP014639">
    <property type="protein sequence ID" value="ANH78260.1"/>
    <property type="molecule type" value="Genomic_DNA"/>
</dbReference>
<proteinExistence type="predicted"/>
<dbReference type="Proteomes" id="UP000078162">
    <property type="component" value="Chromosome"/>
</dbReference>
<reference evidence="2" key="1">
    <citation type="submission" date="2016-03" db="EMBL/GenBank/DDBJ databases">
        <title>Culture-independent genomics supports pathogen discovery for uncultivable bacteria within the genus Chlamydia.</title>
        <authorList>
            <person name="Taylor-Brown A."/>
            <person name="Bachmann N.L."/>
            <person name="Borel N."/>
            <person name="Polkinghorne A."/>
        </authorList>
    </citation>
    <scope>NUCLEOTIDE SEQUENCE [LARGE SCALE GENOMIC DNA]</scope>
    <source>
        <strain evidence="2">2742-308</strain>
    </source>
</reference>
<organism evidence="1 2">
    <name type="scientific">Candidatus Chlamydia sanziniae</name>
    <dbReference type="NCBI Taxonomy" id="1806891"/>
    <lineage>
        <taxon>Bacteria</taxon>
        <taxon>Pseudomonadati</taxon>
        <taxon>Chlamydiota</taxon>
        <taxon>Chlamydiia</taxon>
        <taxon>Chlamydiales</taxon>
        <taxon>Chlamydiaceae</taxon>
        <taxon>Chlamydia/Chlamydophila group</taxon>
        <taxon>Chlamydia</taxon>
    </lineage>
</organism>
<sequence length="53" mass="6735">MIIIARIYSKNWHKKKNKNSYFYYKIAFRYRLENKILKEFNKDNTSYLKKLRI</sequence>
<gene>
    <name evidence="1" type="ORF">Cs308_0089</name>
</gene>
<accession>A0A1A9HTE3</accession>
<keyword evidence="2" id="KW-1185">Reference proteome</keyword>
<dbReference type="KEGG" id="csaz:Cs308_0089"/>
<protein>
    <submittedName>
        <fullName evidence="1">Uncharacterized protein</fullName>
    </submittedName>
</protein>
<evidence type="ECO:0000313" key="1">
    <source>
        <dbReference type="EMBL" id="ANH78260.1"/>
    </source>
</evidence>
<dbReference type="AlphaFoldDB" id="A0A1A9HTE3"/>
<evidence type="ECO:0000313" key="2">
    <source>
        <dbReference type="Proteomes" id="UP000078162"/>
    </source>
</evidence>